<dbReference type="Pfam" id="PF05016">
    <property type="entry name" value="ParE_toxin"/>
    <property type="match status" value="1"/>
</dbReference>
<organism evidence="2 3">
    <name type="scientific">Candidatus Yonathbacteria bacterium RIFCSPHIGHO2_01_FULL_51_10</name>
    <dbReference type="NCBI Taxonomy" id="1802723"/>
    <lineage>
        <taxon>Bacteria</taxon>
        <taxon>Candidatus Yonathiibacteriota</taxon>
    </lineage>
</organism>
<dbReference type="Proteomes" id="UP000176997">
    <property type="component" value="Unassembled WGS sequence"/>
</dbReference>
<proteinExistence type="predicted"/>
<dbReference type="STRING" id="1802723.A2675_00510"/>
<sequence length="96" mass="11167">MGVVYKVVYYSQVVAYDIPLLSREWREKIRGAIEAKLTSRPEVFGTPLRSTLKGYRKLRVGDYRVIFRVESKTIKIFVIAHRSNVYGISNKRVENS</sequence>
<protein>
    <recommendedName>
        <fullName evidence="4">Addiction module antitoxin RelB</fullName>
    </recommendedName>
</protein>
<evidence type="ECO:0000256" key="1">
    <source>
        <dbReference type="ARBA" id="ARBA00022649"/>
    </source>
</evidence>
<keyword evidence="1" id="KW-1277">Toxin-antitoxin system</keyword>
<gene>
    <name evidence="2" type="ORF">A2675_00510</name>
</gene>
<dbReference type="SUPFAM" id="SSF143011">
    <property type="entry name" value="RelE-like"/>
    <property type="match status" value="1"/>
</dbReference>
<dbReference type="AlphaFoldDB" id="A0A1G2SB65"/>
<comment type="caution">
    <text evidence="2">The sequence shown here is derived from an EMBL/GenBank/DDBJ whole genome shotgun (WGS) entry which is preliminary data.</text>
</comment>
<evidence type="ECO:0008006" key="4">
    <source>
        <dbReference type="Google" id="ProtNLM"/>
    </source>
</evidence>
<dbReference type="Gene3D" id="3.30.2310.20">
    <property type="entry name" value="RelE-like"/>
    <property type="match status" value="1"/>
</dbReference>
<name>A0A1G2SB65_9BACT</name>
<evidence type="ECO:0000313" key="3">
    <source>
        <dbReference type="Proteomes" id="UP000176997"/>
    </source>
</evidence>
<evidence type="ECO:0000313" key="2">
    <source>
        <dbReference type="EMBL" id="OHA82276.1"/>
    </source>
</evidence>
<dbReference type="EMBL" id="MHUS01000002">
    <property type="protein sequence ID" value="OHA82276.1"/>
    <property type="molecule type" value="Genomic_DNA"/>
</dbReference>
<dbReference type="InterPro" id="IPR035093">
    <property type="entry name" value="RelE/ParE_toxin_dom_sf"/>
</dbReference>
<reference evidence="2 3" key="1">
    <citation type="journal article" date="2016" name="Nat. Commun.">
        <title>Thousands of microbial genomes shed light on interconnected biogeochemical processes in an aquifer system.</title>
        <authorList>
            <person name="Anantharaman K."/>
            <person name="Brown C.T."/>
            <person name="Hug L.A."/>
            <person name="Sharon I."/>
            <person name="Castelle C.J."/>
            <person name="Probst A.J."/>
            <person name="Thomas B.C."/>
            <person name="Singh A."/>
            <person name="Wilkins M.J."/>
            <person name="Karaoz U."/>
            <person name="Brodie E.L."/>
            <person name="Williams K.H."/>
            <person name="Hubbard S.S."/>
            <person name="Banfield J.F."/>
        </authorList>
    </citation>
    <scope>NUCLEOTIDE SEQUENCE [LARGE SCALE GENOMIC DNA]</scope>
</reference>
<accession>A0A1G2SB65</accession>
<dbReference type="InterPro" id="IPR007712">
    <property type="entry name" value="RelE/ParE_toxin"/>
</dbReference>